<organism evidence="4 5">
    <name type="scientific">candidate division MSBL1 archaeon SCGC-AAA259D14</name>
    <dbReference type="NCBI Taxonomy" id="1698261"/>
    <lineage>
        <taxon>Archaea</taxon>
        <taxon>Methanobacteriati</taxon>
        <taxon>Methanobacteriota</taxon>
        <taxon>candidate division MSBL1</taxon>
    </lineage>
</organism>
<dbReference type="EMBL" id="LHXL01000003">
    <property type="protein sequence ID" value="KXA90587.1"/>
    <property type="molecule type" value="Genomic_DNA"/>
</dbReference>
<dbReference type="SUPFAM" id="SSF81271">
    <property type="entry name" value="TGS-like"/>
    <property type="match status" value="1"/>
</dbReference>
<dbReference type="CDD" id="cd01669">
    <property type="entry name" value="TGS_MJ1332_like"/>
    <property type="match status" value="1"/>
</dbReference>
<dbReference type="Pfam" id="PF02824">
    <property type="entry name" value="TGS"/>
    <property type="match status" value="1"/>
</dbReference>
<dbReference type="PANTHER" id="PTHR23305">
    <property type="entry name" value="OBG GTPASE FAMILY"/>
    <property type="match status" value="1"/>
</dbReference>
<comment type="caution">
    <text evidence="4">The sequence shown here is derived from an EMBL/GenBank/DDBJ whole genome shotgun (WGS) entry which is preliminary data.</text>
</comment>
<accession>A0A133U8T5</accession>
<proteinExistence type="inferred from homology"/>
<dbReference type="Pfam" id="PF01926">
    <property type="entry name" value="MMR_HSR1"/>
    <property type="match status" value="1"/>
</dbReference>
<dbReference type="Gene3D" id="1.10.8.470">
    <property type="match status" value="1"/>
</dbReference>
<dbReference type="Proteomes" id="UP000070589">
    <property type="component" value="Unassembled WGS sequence"/>
</dbReference>
<protein>
    <submittedName>
        <fullName evidence="4">Translation-associated GTPase</fullName>
    </submittedName>
</protein>
<keyword evidence="5" id="KW-1185">Reference proteome</keyword>
<dbReference type="Pfam" id="PF08438">
    <property type="entry name" value="YGR210-like_G4"/>
    <property type="match status" value="1"/>
</dbReference>
<dbReference type="NCBIfam" id="NF007171">
    <property type="entry name" value="PRK09602.1"/>
    <property type="match status" value="1"/>
</dbReference>
<dbReference type="SUPFAM" id="SSF52540">
    <property type="entry name" value="P-loop containing nucleoside triphosphate hydrolases"/>
    <property type="match status" value="1"/>
</dbReference>
<sequence length="400" mass="44377">MLELGLVGKPNTGKTTFFNAATLADAAIGSYPFTTIDANIGVTYVRSKCPCQDLEISCDPQNSRCENGIRYVPVRIIDVAGLVKGAYKGKGLGNQFLDNLRMASVLIHLIDTAGATDEKGEPVSPGSHDPLEDVGFLEEEFDRWLAEILSDNWSRFVRKIQLDKKDISKPIAERVSGLGITRPDVSSAIRNAGLNPETPEKWSDEDLFELSKSLRKASKPILIGANKIDMEKIGDNYERLKKLDYPVVPMSAELELALRRADKKGLIKYIPGESEFEIIEKEKLNEEQKKGLKSIRKFLDKWGSTGVQNAIDKAIYDLLGLIVVYPVDNENKLTDKKGNVLPDAFLVPEETTAKEFAYEIHSDLGDTFINAIDAKTNRKVGENYELKNGDIIKIVSAKGR</sequence>
<evidence type="ECO:0000313" key="4">
    <source>
        <dbReference type="EMBL" id="KXA90587.1"/>
    </source>
</evidence>
<dbReference type="GO" id="GO:0016887">
    <property type="term" value="F:ATP hydrolysis activity"/>
    <property type="evidence" value="ECO:0007669"/>
    <property type="project" value="TreeGrafter"/>
</dbReference>
<dbReference type="GO" id="GO:0005737">
    <property type="term" value="C:cytoplasm"/>
    <property type="evidence" value="ECO:0007669"/>
    <property type="project" value="TreeGrafter"/>
</dbReference>
<evidence type="ECO:0000313" key="5">
    <source>
        <dbReference type="Proteomes" id="UP000070589"/>
    </source>
</evidence>
<evidence type="ECO:0000259" key="3">
    <source>
        <dbReference type="PROSITE" id="PS51710"/>
    </source>
</evidence>
<evidence type="ECO:0000256" key="1">
    <source>
        <dbReference type="ARBA" id="ARBA00007476"/>
    </source>
</evidence>
<evidence type="ECO:0000256" key="2">
    <source>
        <dbReference type="ARBA" id="ARBA00022741"/>
    </source>
</evidence>
<dbReference type="GO" id="GO:0005525">
    <property type="term" value="F:GTP binding"/>
    <property type="evidence" value="ECO:0007669"/>
    <property type="project" value="InterPro"/>
</dbReference>
<dbReference type="InterPro" id="IPR013646">
    <property type="entry name" value="YGR210-like_G4"/>
</dbReference>
<dbReference type="PROSITE" id="PS51710">
    <property type="entry name" value="G_OBG"/>
    <property type="match status" value="1"/>
</dbReference>
<name>A0A133U8T5_9EURY</name>
<dbReference type="Gene3D" id="3.10.20.30">
    <property type="match status" value="1"/>
</dbReference>
<feature type="domain" description="OBG-type G" evidence="3">
    <location>
        <begin position="2"/>
        <end position="270"/>
    </location>
</feature>
<comment type="similarity">
    <text evidence="1">Belongs to the RelA/SpoT family.</text>
</comment>
<reference evidence="4 5" key="1">
    <citation type="journal article" date="2016" name="Sci. Rep.">
        <title>Metabolic traits of an uncultured archaeal lineage -MSBL1- from brine pools of the Red Sea.</title>
        <authorList>
            <person name="Mwirichia R."/>
            <person name="Alam I."/>
            <person name="Rashid M."/>
            <person name="Vinu M."/>
            <person name="Ba-Alawi W."/>
            <person name="Anthony Kamau A."/>
            <person name="Kamanda Ngugi D."/>
            <person name="Goker M."/>
            <person name="Klenk H.P."/>
            <person name="Bajic V."/>
            <person name="Stingl U."/>
        </authorList>
    </citation>
    <scope>NUCLEOTIDE SEQUENCE [LARGE SCALE GENOMIC DNA]</scope>
    <source>
        <strain evidence="4">SCGC-AAA259D14</strain>
    </source>
</reference>
<dbReference type="PANTHER" id="PTHR23305:SF1">
    <property type="entry name" value="OBG-TYPE G DOMAIN-CONTAINING PROTEIN"/>
    <property type="match status" value="1"/>
</dbReference>
<dbReference type="InterPro" id="IPR031167">
    <property type="entry name" value="G_OBG"/>
</dbReference>
<dbReference type="InterPro" id="IPR012676">
    <property type="entry name" value="TGS-like"/>
</dbReference>
<gene>
    <name evidence="4" type="primary">ychF</name>
    <name evidence="4" type="ORF">AKJ62_00515</name>
</gene>
<dbReference type="AlphaFoldDB" id="A0A133U8T5"/>
<dbReference type="InterPro" id="IPR004095">
    <property type="entry name" value="TGS"/>
</dbReference>
<keyword evidence="2" id="KW-0547">Nucleotide-binding</keyword>
<dbReference type="FunFam" id="3.10.20.30:FF:000002">
    <property type="entry name" value="GTP pyrophosphokinase (RelA/SpoT)"/>
    <property type="match status" value="1"/>
</dbReference>
<dbReference type="PRINTS" id="PR00326">
    <property type="entry name" value="GTP1OBG"/>
</dbReference>
<dbReference type="InterPro" id="IPR012675">
    <property type="entry name" value="Beta-grasp_dom_sf"/>
</dbReference>
<dbReference type="PATRIC" id="fig|1698261.3.peg.374"/>
<dbReference type="InterPro" id="IPR006073">
    <property type="entry name" value="GTP-bd"/>
</dbReference>
<dbReference type="Gene3D" id="3.40.50.300">
    <property type="entry name" value="P-loop containing nucleotide triphosphate hydrolases"/>
    <property type="match status" value="1"/>
</dbReference>
<dbReference type="CDD" id="cd01899">
    <property type="entry name" value="Ygr210"/>
    <property type="match status" value="1"/>
</dbReference>
<dbReference type="InterPro" id="IPR027417">
    <property type="entry name" value="P-loop_NTPase"/>
</dbReference>